<comment type="caution">
    <text evidence="1">The sequence shown here is derived from an EMBL/GenBank/DDBJ whole genome shotgun (WGS) entry which is preliminary data.</text>
</comment>
<reference evidence="1 2" key="1">
    <citation type="journal article" date="2019" name="Sci. Rep.">
        <title>Orb-weaving spider Araneus ventricosus genome elucidates the spidroin gene catalogue.</title>
        <authorList>
            <person name="Kono N."/>
            <person name="Nakamura H."/>
            <person name="Ohtoshi R."/>
            <person name="Moran D.A.P."/>
            <person name="Shinohara A."/>
            <person name="Yoshida Y."/>
            <person name="Fujiwara M."/>
            <person name="Mori M."/>
            <person name="Tomita M."/>
            <person name="Arakawa K."/>
        </authorList>
    </citation>
    <scope>NUCLEOTIDE SEQUENCE [LARGE SCALE GENOMIC DNA]</scope>
</reference>
<dbReference type="AlphaFoldDB" id="A0A4Y2E3H6"/>
<sequence length="101" mass="11969">MQTQNQNLGLNYQPIPETSNAKFTLPKLQFRQFSDDLKNWLTFWSQFEHIEKDDDIGLENNFQYLVQATAVGSRPREAVESVPPTGEFFEREEKTFCWKFM</sequence>
<dbReference type="OrthoDB" id="6435991at2759"/>
<protein>
    <submittedName>
        <fullName evidence="1">Uncharacterized protein</fullName>
    </submittedName>
</protein>
<organism evidence="1 2">
    <name type="scientific">Araneus ventricosus</name>
    <name type="common">Orbweaver spider</name>
    <name type="synonym">Epeira ventricosa</name>
    <dbReference type="NCBI Taxonomy" id="182803"/>
    <lineage>
        <taxon>Eukaryota</taxon>
        <taxon>Metazoa</taxon>
        <taxon>Ecdysozoa</taxon>
        <taxon>Arthropoda</taxon>
        <taxon>Chelicerata</taxon>
        <taxon>Arachnida</taxon>
        <taxon>Araneae</taxon>
        <taxon>Araneomorphae</taxon>
        <taxon>Entelegynae</taxon>
        <taxon>Araneoidea</taxon>
        <taxon>Araneidae</taxon>
        <taxon>Araneus</taxon>
    </lineage>
</organism>
<name>A0A4Y2E3H6_ARAVE</name>
<evidence type="ECO:0000313" key="2">
    <source>
        <dbReference type="Proteomes" id="UP000499080"/>
    </source>
</evidence>
<dbReference type="Proteomes" id="UP000499080">
    <property type="component" value="Unassembled WGS sequence"/>
</dbReference>
<proteinExistence type="predicted"/>
<dbReference type="EMBL" id="BGPR01000494">
    <property type="protein sequence ID" value="GBM23227.1"/>
    <property type="molecule type" value="Genomic_DNA"/>
</dbReference>
<gene>
    <name evidence="1" type="ORF">AVEN_159901_1</name>
</gene>
<keyword evidence="2" id="KW-1185">Reference proteome</keyword>
<accession>A0A4Y2E3H6</accession>
<evidence type="ECO:0000313" key="1">
    <source>
        <dbReference type="EMBL" id="GBM23227.1"/>
    </source>
</evidence>